<dbReference type="PANTHER" id="PTHR33710:SF64">
    <property type="entry name" value="ENDONUCLEASE_EXONUCLEASE_PHOSPHATASE DOMAIN-CONTAINING PROTEIN"/>
    <property type="match status" value="1"/>
</dbReference>
<evidence type="ECO:0008006" key="3">
    <source>
        <dbReference type="Google" id="ProtNLM"/>
    </source>
</evidence>
<dbReference type="Gene3D" id="3.60.10.10">
    <property type="entry name" value="Endonuclease/exonuclease/phosphatase"/>
    <property type="match status" value="1"/>
</dbReference>
<evidence type="ECO:0000313" key="2">
    <source>
        <dbReference type="Proteomes" id="UP000823749"/>
    </source>
</evidence>
<gene>
    <name evidence="1" type="ORF">RHGRI_032472</name>
</gene>
<accession>A0AAV6ICJ2</accession>
<dbReference type="AlphaFoldDB" id="A0AAV6ICJ2"/>
<dbReference type="SUPFAM" id="SSF56219">
    <property type="entry name" value="DNase I-like"/>
    <property type="match status" value="1"/>
</dbReference>
<organism evidence="1 2">
    <name type="scientific">Rhododendron griersonianum</name>
    <dbReference type="NCBI Taxonomy" id="479676"/>
    <lineage>
        <taxon>Eukaryota</taxon>
        <taxon>Viridiplantae</taxon>
        <taxon>Streptophyta</taxon>
        <taxon>Embryophyta</taxon>
        <taxon>Tracheophyta</taxon>
        <taxon>Spermatophyta</taxon>
        <taxon>Magnoliopsida</taxon>
        <taxon>eudicotyledons</taxon>
        <taxon>Gunneridae</taxon>
        <taxon>Pentapetalae</taxon>
        <taxon>asterids</taxon>
        <taxon>Ericales</taxon>
        <taxon>Ericaceae</taxon>
        <taxon>Ericoideae</taxon>
        <taxon>Rhodoreae</taxon>
        <taxon>Rhododendron</taxon>
    </lineage>
</organism>
<dbReference type="Proteomes" id="UP000823749">
    <property type="component" value="Chromosome 11"/>
</dbReference>
<protein>
    <recommendedName>
        <fullName evidence="3">Exo_endo_phos domain-containing protein</fullName>
    </recommendedName>
</protein>
<sequence>MKATFGDLSSIFLVVVYGLNHAFGRRNLWADMRYLGTVIGDNPWIQLGDFNVVQRPNERLMGFDQATAYDFNDCLESLNMEDMPSRGFWFTWSNRRGGMGVNKSKIERVLINSAWLDKFSDSEVVFLAPGVSDHCSIVVTVMPAFCDSCFPCQKTL</sequence>
<dbReference type="PANTHER" id="PTHR33710">
    <property type="entry name" value="BNAC02G09200D PROTEIN"/>
    <property type="match status" value="1"/>
</dbReference>
<dbReference type="EMBL" id="JACTNZ010000011">
    <property type="protein sequence ID" value="KAG5526206.1"/>
    <property type="molecule type" value="Genomic_DNA"/>
</dbReference>
<proteinExistence type="predicted"/>
<keyword evidence="2" id="KW-1185">Reference proteome</keyword>
<name>A0AAV6ICJ2_9ERIC</name>
<reference evidence="1" key="1">
    <citation type="submission" date="2020-08" db="EMBL/GenBank/DDBJ databases">
        <title>Plant Genome Project.</title>
        <authorList>
            <person name="Zhang R.-G."/>
        </authorList>
    </citation>
    <scope>NUCLEOTIDE SEQUENCE</scope>
    <source>
        <strain evidence="1">WSP0</strain>
        <tissue evidence="1">Leaf</tissue>
    </source>
</reference>
<evidence type="ECO:0000313" key="1">
    <source>
        <dbReference type="EMBL" id="KAG5526206.1"/>
    </source>
</evidence>
<comment type="caution">
    <text evidence="1">The sequence shown here is derived from an EMBL/GenBank/DDBJ whole genome shotgun (WGS) entry which is preliminary data.</text>
</comment>
<dbReference type="InterPro" id="IPR036691">
    <property type="entry name" value="Endo/exonu/phosph_ase_sf"/>
</dbReference>